<feature type="transmembrane region" description="Helical" evidence="1">
    <location>
        <begin position="552"/>
        <end position="572"/>
    </location>
</feature>
<dbReference type="EMBL" id="JAANER010000006">
    <property type="protein sequence ID" value="KAG9188165.1"/>
    <property type="molecule type" value="Genomic_DNA"/>
</dbReference>
<evidence type="ECO:0000259" key="2">
    <source>
        <dbReference type="Pfam" id="PF18271"/>
    </source>
</evidence>
<dbReference type="AlphaFoldDB" id="A0AAD4FEZ9"/>
<evidence type="ECO:0000313" key="3">
    <source>
        <dbReference type="EMBL" id="KAG9188165.1"/>
    </source>
</evidence>
<gene>
    <name evidence="3" type="ORF">G6011_02088</name>
</gene>
<dbReference type="InterPro" id="IPR002523">
    <property type="entry name" value="MgTranspt_CorA/ZnTranspt_ZntB"/>
</dbReference>
<comment type="caution">
    <text evidence="3">The sequence shown here is derived from an EMBL/GenBank/DDBJ whole genome shotgun (WGS) entry which is preliminary data.</text>
</comment>
<keyword evidence="1" id="KW-0472">Membrane</keyword>
<evidence type="ECO:0000256" key="1">
    <source>
        <dbReference type="SAM" id="Phobius"/>
    </source>
</evidence>
<feature type="domain" description="Glycoside hydrolase 131 catalytic N-terminal" evidence="2">
    <location>
        <begin position="602"/>
        <end position="700"/>
    </location>
</feature>
<protein>
    <recommendedName>
        <fullName evidence="2">Glycoside hydrolase 131 catalytic N-terminal domain-containing protein</fullName>
    </recommendedName>
</protein>
<accession>A0AAD4FEZ9</accession>
<dbReference type="InterPro" id="IPR041524">
    <property type="entry name" value="GH131_N"/>
</dbReference>
<organism evidence="3 4">
    <name type="scientific">Alternaria panax</name>
    <dbReference type="NCBI Taxonomy" id="48097"/>
    <lineage>
        <taxon>Eukaryota</taxon>
        <taxon>Fungi</taxon>
        <taxon>Dikarya</taxon>
        <taxon>Ascomycota</taxon>
        <taxon>Pezizomycotina</taxon>
        <taxon>Dothideomycetes</taxon>
        <taxon>Pleosporomycetidae</taxon>
        <taxon>Pleosporales</taxon>
        <taxon>Pleosporineae</taxon>
        <taxon>Pleosporaceae</taxon>
        <taxon>Alternaria</taxon>
        <taxon>Alternaria sect. Panax</taxon>
    </lineage>
</organism>
<evidence type="ECO:0000313" key="4">
    <source>
        <dbReference type="Proteomes" id="UP001199106"/>
    </source>
</evidence>
<sequence>MATQDPNAQPITFAKPSGFSKLNPFSKKTKLLDDKMPLVASTEAQVLAEERKKFLIMKHRNMTEEQVDVYLKEKKANGNASDGISTVEMANIAKAHIANKTSVAAMTRTITPSPVLMKDEGPLIGSWLCADGPYREYIEALSSSNPGLKKADPNNLKEPLKNGQALVVLLDAPNTGVSGFRTTEFKSEKDLRKHFENASDDHDRRRIYVMEGLALDYIATVGGHFFMDPTFFQRQERTCVWSNDFTPVSDALPQPSLLDPNQAFHLQYCELRLFNKVLENRYFFCERTRRHVGMTASRQKEESTNGGWDVVILCDPQLHHLSPAPKEVVPSDGTLRPISNVRKELRNAPFQDGYVDFIPPMSHDKIRYKRQHPHTSMPHEWATPETSAIFLKKIVAAHYLQLVDYIKVMLPSLELRLTTAWVEEQGQWKSLQTISRRCGNYRDDIEDARLNLGYLLDGQVNSSAKLHAPTWKDCEKDFQYVYFRLKILKERVDNLIQAMTGLASIAGNRQNLEEAKRVKRLNLLALLFIPLAYTSSLFSMQDNYAPNRSDFWIYWVSAIGVVAFTAAITWVLDNALNDEAQWTWKPISSLKFWGDRQPIPGKSFDTVQGFTPYNPDLVKGENRTWSSILLFPSPKIAPQSRFDNPRQQKPLEVAIDDGSLFRAGENLQTGFRRAGLLLNNIKINQDEAGPDTLDKGVVTFSLECETRWTKNH</sequence>
<reference evidence="3" key="1">
    <citation type="submission" date="2021-07" db="EMBL/GenBank/DDBJ databases">
        <title>Genome Resource of American Ginseng Black Spot Pathogen Alternaria panax.</title>
        <authorList>
            <person name="Qiu C."/>
            <person name="Wang W."/>
            <person name="Liu Z."/>
        </authorList>
    </citation>
    <scope>NUCLEOTIDE SEQUENCE</scope>
    <source>
        <strain evidence="3">BNCC115425</strain>
    </source>
</reference>
<dbReference type="Pfam" id="PF18271">
    <property type="entry name" value="GH131_N"/>
    <property type="match status" value="1"/>
</dbReference>
<keyword evidence="1" id="KW-1133">Transmembrane helix</keyword>
<keyword evidence="1" id="KW-0812">Transmembrane</keyword>
<dbReference type="Proteomes" id="UP001199106">
    <property type="component" value="Unassembled WGS sequence"/>
</dbReference>
<dbReference type="Gene3D" id="2.60.120.1160">
    <property type="match status" value="1"/>
</dbReference>
<keyword evidence="4" id="KW-1185">Reference proteome</keyword>
<proteinExistence type="predicted"/>
<name>A0AAD4FEZ9_9PLEO</name>
<dbReference type="Pfam" id="PF01544">
    <property type="entry name" value="CorA"/>
    <property type="match status" value="1"/>
</dbReference>
<dbReference type="Gene3D" id="1.20.58.340">
    <property type="entry name" value="Magnesium transport protein CorA, transmembrane region"/>
    <property type="match status" value="1"/>
</dbReference>
<feature type="transmembrane region" description="Helical" evidence="1">
    <location>
        <begin position="521"/>
        <end position="540"/>
    </location>
</feature>